<dbReference type="Pfam" id="PF03417">
    <property type="entry name" value="AAT"/>
    <property type="match status" value="1"/>
</dbReference>
<proteinExistence type="predicted"/>
<dbReference type="Gene3D" id="3.60.60.10">
    <property type="entry name" value="Penicillin V Acylase, Chain A"/>
    <property type="match status" value="1"/>
</dbReference>
<dbReference type="CDD" id="cd01935">
    <property type="entry name" value="Ntn_CGH_like"/>
    <property type="match status" value="1"/>
</dbReference>
<evidence type="ECO:0000259" key="1">
    <source>
        <dbReference type="Pfam" id="PF03417"/>
    </source>
</evidence>
<dbReference type="NCBIfam" id="NF040521">
    <property type="entry name" value="C45_proenzyme"/>
    <property type="match status" value="1"/>
</dbReference>
<gene>
    <name evidence="2" type="ORF">QNH24_08235</name>
</gene>
<reference evidence="2" key="1">
    <citation type="submission" date="2023-05" db="EMBL/GenBank/DDBJ databases">
        <title>Comparative genomics of Bacillaceae isolates and their secondary metabolite potential.</title>
        <authorList>
            <person name="Song L."/>
            <person name="Nielsen L.J."/>
            <person name="Mohite O."/>
            <person name="Xu X."/>
            <person name="Weber T."/>
            <person name="Kovacs A.T."/>
        </authorList>
    </citation>
    <scope>NUCLEOTIDE SEQUENCE</scope>
    <source>
        <strain evidence="2">LY1</strain>
    </source>
</reference>
<keyword evidence="2" id="KW-0012">Acyltransferase</keyword>
<dbReference type="PANTHER" id="PTHR34180:SF1">
    <property type="entry name" value="BETA-ALANYL-DOPAMINE_CARCININE HYDROLASE"/>
    <property type="match status" value="1"/>
</dbReference>
<feature type="domain" description="Peptidase C45 hydrolase" evidence="1">
    <location>
        <begin position="105"/>
        <end position="309"/>
    </location>
</feature>
<dbReference type="EMBL" id="CP126101">
    <property type="protein sequence ID" value="WHY53219.1"/>
    <property type="molecule type" value="Genomic_DNA"/>
</dbReference>
<organism evidence="2 3">
    <name type="scientific">Lysinibacillus pakistanensis</name>
    <dbReference type="NCBI Taxonomy" id="759811"/>
    <lineage>
        <taxon>Bacteria</taxon>
        <taxon>Bacillati</taxon>
        <taxon>Bacillota</taxon>
        <taxon>Bacilli</taxon>
        <taxon>Bacillales</taxon>
        <taxon>Bacillaceae</taxon>
        <taxon>Lysinibacillus</taxon>
    </lineage>
</organism>
<dbReference type="AlphaFoldDB" id="A0AAX3X0Q7"/>
<evidence type="ECO:0000313" key="2">
    <source>
        <dbReference type="EMBL" id="WHY53219.1"/>
    </source>
</evidence>
<dbReference type="SUPFAM" id="SSF56235">
    <property type="entry name" value="N-terminal nucleophile aminohydrolases (Ntn hydrolases)"/>
    <property type="match status" value="1"/>
</dbReference>
<dbReference type="Proteomes" id="UP001178322">
    <property type="component" value="Chromosome"/>
</dbReference>
<name>A0AAX3X0Q7_9BACI</name>
<dbReference type="GO" id="GO:0016746">
    <property type="term" value="F:acyltransferase activity"/>
    <property type="evidence" value="ECO:0007669"/>
    <property type="project" value="UniProtKB-KW"/>
</dbReference>
<accession>A0AAX3X0Q7</accession>
<dbReference type="InterPro" id="IPR047801">
    <property type="entry name" value="Peptidase_C45"/>
</dbReference>
<protein>
    <submittedName>
        <fullName evidence="2">C45 family autoproteolytic acyltransferase/hydrolase</fullName>
    </submittedName>
</protein>
<dbReference type="PANTHER" id="PTHR34180">
    <property type="entry name" value="PEPTIDASE C45"/>
    <property type="match status" value="1"/>
</dbReference>
<dbReference type="RefSeq" id="WP_283871579.1">
    <property type="nucleotide sequence ID" value="NZ_CP126101.1"/>
</dbReference>
<sequence>MTGYEELVVKVEDVKGSYYQIGLQQSKGLLSLLQMQKDALLHLTRSTNTQIAKQLLQKHCPQLINEMEGLSAGTALSLDTVLRLYSGYTITFPEMGCTAFMRDGMYVRNYDFSPALYDARLVFSNPENGYASIGFSQQIIGRLDGMNEYGLVVGLHFVNHEHSEEGFIASTIIRILLEQCKTIEEACMLIKEIPHGYCYNYSMTDCSGRAIVVEASPQKQVIKRENSFICTNHFESKQLIEKNKKMIEGSIHRKQFLTKLLKEELTTTALYQHFNTENSPLFYHNYQEYFGTLHTIIYQPKTLEILVGIGGNAQPTAFSFKEYLEGALMLPKEIKGIIYTN</sequence>
<evidence type="ECO:0000313" key="3">
    <source>
        <dbReference type="Proteomes" id="UP001178322"/>
    </source>
</evidence>
<dbReference type="InterPro" id="IPR029055">
    <property type="entry name" value="Ntn_hydrolases_N"/>
</dbReference>
<dbReference type="InterPro" id="IPR005079">
    <property type="entry name" value="Peptidase_C45_hydrolase"/>
</dbReference>
<keyword evidence="2" id="KW-0808">Transferase</keyword>
<dbReference type="InterPro" id="IPR047794">
    <property type="entry name" value="C45_proenzyme-like"/>
</dbReference>